<dbReference type="EMBL" id="VJSY01000016">
    <property type="protein sequence ID" value="MDR8754163.1"/>
    <property type="molecule type" value="Genomic_DNA"/>
</dbReference>
<feature type="compositionally biased region" description="Polar residues" evidence="1">
    <location>
        <begin position="164"/>
        <end position="174"/>
    </location>
</feature>
<keyword evidence="2" id="KW-0378">Hydrolase</keyword>
<dbReference type="Pfam" id="PF13332">
    <property type="entry name" value="Fil_haemagg_2"/>
    <property type="match status" value="1"/>
</dbReference>
<keyword evidence="3" id="KW-1185">Reference proteome</keyword>
<dbReference type="EC" id="3.1.-.-" evidence="2"/>
<name>A0ABU2E3C7_9BURK</name>
<feature type="region of interest" description="Disordered" evidence="1">
    <location>
        <begin position="269"/>
        <end position="308"/>
    </location>
</feature>
<accession>A0ABU2E3C7</accession>
<gene>
    <name evidence="2" type="primary">cdiA2_2</name>
    <name evidence="2" type="ORF">FEQ00_02586</name>
</gene>
<protein>
    <submittedName>
        <fullName evidence="2">tRNA nuclease CdiA-2</fullName>
        <ecNumber evidence="2">3.1.-.-</ecNumber>
    </submittedName>
</protein>
<evidence type="ECO:0000256" key="1">
    <source>
        <dbReference type="SAM" id="MobiDB-lite"/>
    </source>
</evidence>
<organism evidence="2 3">
    <name type="scientific">Burkholderia pseudomultivorans</name>
    <dbReference type="NCBI Taxonomy" id="1207504"/>
    <lineage>
        <taxon>Bacteria</taxon>
        <taxon>Pseudomonadati</taxon>
        <taxon>Pseudomonadota</taxon>
        <taxon>Betaproteobacteria</taxon>
        <taxon>Burkholderiales</taxon>
        <taxon>Burkholderiaceae</taxon>
        <taxon>Burkholderia</taxon>
        <taxon>Burkholderia cepacia complex</taxon>
    </lineage>
</organism>
<sequence length="308" mass="30631">MDTQNNSRVNAANGVTIISGGDTNIIGSNVKGNQVNADVGGNLNIVSVQDTLSSAAHQSSSGGGFSISQGGASASFSQSKGNATGSYAGVNEQAGIHAGDGGFNINVTGNTDLKGGLIASDADGSKNSLTTGSLSFSDIQNQSHYDASSSGFSAGATTGDGGMNYSTHGSTSGKNAGGAAPMLGQNDSGSDSATTKSGVSAGTVTITDSANQKQDIASLNRDTTNTNGTVAKLPDMQNLLAKQSDMMAAASAAGEAVSRRIGDYADEMKRQAEKNGDQAGVDAWKEGGANRALMPRCRRGAGDGTGGR</sequence>
<reference evidence="2 3" key="1">
    <citation type="submission" date="2019-06" db="EMBL/GenBank/DDBJ databases">
        <title>Evolution of Burkholderia multivorans in the lungs of Cystic Fibrosis patients.</title>
        <authorList>
            <person name="Moreira L.M."/>
        </authorList>
    </citation>
    <scope>NUCLEOTIDE SEQUENCE [LARGE SCALE GENOMIC DNA]</scope>
    <source>
        <strain evidence="2 3">VC13239</strain>
    </source>
</reference>
<proteinExistence type="predicted"/>
<dbReference type="GO" id="GO:0016787">
    <property type="term" value="F:hydrolase activity"/>
    <property type="evidence" value="ECO:0007669"/>
    <property type="project" value="UniProtKB-KW"/>
</dbReference>
<evidence type="ECO:0000313" key="3">
    <source>
        <dbReference type="Proteomes" id="UP001248067"/>
    </source>
</evidence>
<evidence type="ECO:0000313" key="2">
    <source>
        <dbReference type="EMBL" id="MDR8754163.1"/>
    </source>
</evidence>
<feature type="region of interest" description="Disordered" evidence="1">
    <location>
        <begin position="163"/>
        <end position="198"/>
    </location>
</feature>
<feature type="compositionally biased region" description="Polar residues" evidence="1">
    <location>
        <begin position="185"/>
        <end position="198"/>
    </location>
</feature>
<dbReference type="Proteomes" id="UP001248067">
    <property type="component" value="Unassembled WGS sequence"/>
</dbReference>
<comment type="caution">
    <text evidence="2">The sequence shown here is derived from an EMBL/GenBank/DDBJ whole genome shotgun (WGS) entry which is preliminary data.</text>
</comment>
<dbReference type="InterPro" id="IPR025157">
    <property type="entry name" value="Hemagglutinin_rpt"/>
</dbReference>